<proteinExistence type="predicted"/>
<dbReference type="OrthoDB" id="265427at2759"/>
<evidence type="ECO:0000256" key="1">
    <source>
        <dbReference type="SAM" id="MobiDB-lite"/>
    </source>
</evidence>
<feature type="region of interest" description="Disordered" evidence="1">
    <location>
        <begin position="1"/>
        <end position="38"/>
    </location>
</feature>
<sequence>MQTSSAGDSPAPPAASGAPTDDGQSTRQLAANAASPEGVPATSFRAYMPFDRSTISSQQRRGGNLVLFVKPNENESEVASRVPTFASMQQQQANGGGANSDVVSLSEEVDESVSVAGENPLSGCASAFKGAIGLVGSVASGVARKRIFTAALVLIYFILLDIVHLSGNERLNRVLRRMRAVEDDALILLSASLVRQTVEAKRELRDAVSGHSGNEAKEAIEKARGKVGVLERVCNRSVSRLHGMLMFPGSLEDLFFLIEAHAMYDDRLRDLAVHELRWATTVMAGHVVQAGGGGVEESQTQALGAEGAATQSSAMQGSKRPPTQDEGVDAASNPLRNVRLHRVREGVAPAMPAGDSYLQSRYTGTRGTAALRQRAGNAKKLASQLRVLQKVIEGLLALLRMKYVAFILICVMLSAVLRMG</sequence>
<evidence type="ECO:0000256" key="2">
    <source>
        <dbReference type="SAM" id="Phobius"/>
    </source>
</evidence>
<accession>A0A836HFK3</accession>
<comment type="caution">
    <text evidence="3">The sequence shown here is derived from an EMBL/GenBank/DDBJ whole genome shotgun (WGS) entry which is preliminary data.</text>
</comment>
<reference evidence="3 4" key="1">
    <citation type="submission" date="2021-02" db="EMBL/GenBank/DDBJ databases">
        <title>Leishmania (Mundinia) enrietti genome sequencing and assembly.</title>
        <authorList>
            <person name="Almutairi H."/>
            <person name="Gatherer D."/>
        </authorList>
    </citation>
    <scope>NUCLEOTIDE SEQUENCE [LARGE SCALE GENOMIC DNA]</scope>
    <source>
        <strain evidence="3">CUR178</strain>
    </source>
</reference>
<dbReference type="GeneID" id="94170813"/>
<keyword evidence="2" id="KW-0472">Membrane</keyword>
<feature type="transmembrane region" description="Helical" evidence="2">
    <location>
        <begin position="395"/>
        <end position="417"/>
    </location>
</feature>
<protein>
    <submittedName>
        <fullName evidence="3">Uncharacterized protein</fullName>
    </submittedName>
</protein>
<dbReference type="AlphaFoldDB" id="A0A836HFK3"/>
<feature type="compositionally biased region" description="Low complexity" evidence="1">
    <location>
        <begin position="1"/>
        <end position="23"/>
    </location>
</feature>
<keyword evidence="2" id="KW-0812">Transmembrane</keyword>
<gene>
    <name evidence="3" type="ORF">CUR178_03571</name>
</gene>
<dbReference type="EMBL" id="JAFHKP010000027">
    <property type="protein sequence ID" value="KAG5475858.1"/>
    <property type="molecule type" value="Genomic_DNA"/>
</dbReference>
<evidence type="ECO:0000313" key="4">
    <source>
        <dbReference type="Proteomes" id="UP000674179"/>
    </source>
</evidence>
<feature type="transmembrane region" description="Helical" evidence="2">
    <location>
        <begin position="147"/>
        <end position="167"/>
    </location>
</feature>
<dbReference type="KEGG" id="lenr:94170813"/>
<organism evidence="3 4">
    <name type="scientific">Leishmania enriettii</name>
    <dbReference type="NCBI Taxonomy" id="5663"/>
    <lineage>
        <taxon>Eukaryota</taxon>
        <taxon>Discoba</taxon>
        <taxon>Euglenozoa</taxon>
        <taxon>Kinetoplastea</taxon>
        <taxon>Metakinetoplastina</taxon>
        <taxon>Trypanosomatida</taxon>
        <taxon>Trypanosomatidae</taxon>
        <taxon>Leishmaniinae</taxon>
        <taxon>Leishmania</taxon>
    </lineage>
</organism>
<evidence type="ECO:0000313" key="3">
    <source>
        <dbReference type="EMBL" id="KAG5475858.1"/>
    </source>
</evidence>
<feature type="region of interest" description="Disordered" evidence="1">
    <location>
        <begin position="293"/>
        <end position="334"/>
    </location>
</feature>
<keyword evidence="4" id="KW-1185">Reference proteome</keyword>
<name>A0A836HFK3_LEIEN</name>
<keyword evidence="2" id="KW-1133">Transmembrane helix</keyword>
<dbReference type="Proteomes" id="UP000674179">
    <property type="component" value="Chromosome 27"/>
</dbReference>
<dbReference type="RefSeq" id="XP_067691869.1">
    <property type="nucleotide sequence ID" value="XM_067835303.1"/>
</dbReference>